<dbReference type="PANTHER" id="PTHR47926:SF448">
    <property type="entry name" value="PENTACOTRIPEPTIDE-REPEAT REGION OF PRORP DOMAIN-CONTAINING PROTEIN"/>
    <property type="match status" value="1"/>
</dbReference>
<gene>
    <name evidence="2" type="ORF">DCAR_001911</name>
</gene>
<dbReference type="Gramene" id="KZN09255">
    <property type="protein sequence ID" value="KZN09255"/>
    <property type="gene ID" value="DCAR_001911"/>
</dbReference>
<dbReference type="EMBL" id="LNRQ01000001">
    <property type="protein sequence ID" value="KZN09255.1"/>
    <property type="molecule type" value="Genomic_DNA"/>
</dbReference>
<comment type="caution">
    <text evidence="2">The sequence shown here is derived from an EMBL/GenBank/DDBJ whole genome shotgun (WGS) entry which is preliminary data.</text>
</comment>
<reference evidence="2" key="1">
    <citation type="journal article" date="2016" name="Nat. Genet.">
        <title>A high-quality carrot genome assembly provides new insights into carotenoid accumulation and asterid genome evolution.</title>
        <authorList>
            <person name="Iorizzo M."/>
            <person name="Ellison S."/>
            <person name="Senalik D."/>
            <person name="Zeng P."/>
            <person name="Satapoomin P."/>
            <person name="Huang J."/>
            <person name="Bowman M."/>
            <person name="Iovene M."/>
            <person name="Sanseverino W."/>
            <person name="Cavagnaro P."/>
            <person name="Yildiz M."/>
            <person name="Macko-Podgorni A."/>
            <person name="Moranska E."/>
            <person name="Grzebelus E."/>
            <person name="Grzebelus D."/>
            <person name="Ashrafi H."/>
            <person name="Zheng Z."/>
            <person name="Cheng S."/>
            <person name="Spooner D."/>
            <person name="Van Deynze A."/>
            <person name="Simon P."/>
        </authorList>
    </citation>
    <scope>NUCLEOTIDE SEQUENCE [LARGE SCALE GENOMIC DNA]</scope>
    <source>
        <tissue evidence="2">Leaf</tissue>
    </source>
</reference>
<dbReference type="AlphaFoldDB" id="A0A166GRC3"/>
<dbReference type="GO" id="GO:0009451">
    <property type="term" value="P:RNA modification"/>
    <property type="evidence" value="ECO:0007669"/>
    <property type="project" value="InterPro"/>
</dbReference>
<sequence>MNRKDLVSWTSMMIGYGKEAGTLFNEMVKSGIQLDQIVFVAVMGDCSHAGMVDGGMCNFKSMTVDYKLPPNQEVYGCVFDLLGRSGRVEEAFKLTESMPFKPDESVWGALLGASQGDWGDFARMRKLMRGTGNEKEATRSWVELRDQKLSSDEFVIEYQCLTNDDGTELFRAMANMKHIRPYSPETATIDYYSLLQEVDALCDDNWWWCSFQKYFKL</sequence>
<protein>
    <recommendedName>
        <fullName evidence="3">Pentatricopeptide repeat-containing protein</fullName>
    </recommendedName>
</protein>
<keyword evidence="1" id="KW-0677">Repeat</keyword>
<evidence type="ECO:0000256" key="1">
    <source>
        <dbReference type="ARBA" id="ARBA00022737"/>
    </source>
</evidence>
<dbReference type="InterPro" id="IPR011990">
    <property type="entry name" value="TPR-like_helical_dom_sf"/>
</dbReference>
<dbReference type="InterPro" id="IPR046960">
    <property type="entry name" value="PPR_At4g14850-like_plant"/>
</dbReference>
<dbReference type="Gene3D" id="1.25.40.10">
    <property type="entry name" value="Tetratricopeptide repeat domain"/>
    <property type="match status" value="1"/>
</dbReference>
<dbReference type="InterPro" id="IPR002885">
    <property type="entry name" value="PPR_rpt"/>
</dbReference>
<evidence type="ECO:0008006" key="3">
    <source>
        <dbReference type="Google" id="ProtNLM"/>
    </source>
</evidence>
<accession>A0A166GRC3</accession>
<organism evidence="2">
    <name type="scientific">Daucus carota subsp. sativus</name>
    <name type="common">Carrot</name>
    <dbReference type="NCBI Taxonomy" id="79200"/>
    <lineage>
        <taxon>Eukaryota</taxon>
        <taxon>Viridiplantae</taxon>
        <taxon>Streptophyta</taxon>
        <taxon>Embryophyta</taxon>
        <taxon>Tracheophyta</taxon>
        <taxon>Spermatophyta</taxon>
        <taxon>Magnoliopsida</taxon>
        <taxon>eudicotyledons</taxon>
        <taxon>Gunneridae</taxon>
        <taxon>Pentapetalae</taxon>
        <taxon>asterids</taxon>
        <taxon>campanulids</taxon>
        <taxon>Apiales</taxon>
        <taxon>Apiaceae</taxon>
        <taxon>Apioideae</taxon>
        <taxon>Scandiceae</taxon>
        <taxon>Daucinae</taxon>
        <taxon>Daucus</taxon>
        <taxon>Daucus sect. Daucus</taxon>
    </lineage>
</organism>
<dbReference type="PANTHER" id="PTHR47926">
    <property type="entry name" value="PENTATRICOPEPTIDE REPEAT-CONTAINING PROTEIN"/>
    <property type="match status" value="1"/>
</dbReference>
<proteinExistence type="predicted"/>
<dbReference type="Pfam" id="PF01535">
    <property type="entry name" value="PPR"/>
    <property type="match status" value="2"/>
</dbReference>
<name>A0A166GRC3_DAUCS</name>
<dbReference type="GO" id="GO:0003723">
    <property type="term" value="F:RNA binding"/>
    <property type="evidence" value="ECO:0007669"/>
    <property type="project" value="InterPro"/>
</dbReference>
<evidence type="ECO:0000313" key="2">
    <source>
        <dbReference type="EMBL" id="KZN09255.1"/>
    </source>
</evidence>